<dbReference type="GO" id="GO:0004594">
    <property type="term" value="F:pantothenate kinase activity"/>
    <property type="evidence" value="ECO:0007669"/>
    <property type="project" value="InterPro"/>
</dbReference>
<evidence type="ECO:0000256" key="2">
    <source>
        <dbReference type="ARBA" id="ARBA00004496"/>
    </source>
</evidence>
<accession>A0A381X6V4</accession>
<dbReference type="AlphaFoldDB" id="A0A381X6V4"/>
<evidence type="ECO:0000256" key="1">
    <source>
        <dbReference type="ARBA" id="ARBA00001958"/>
    </source>
</evidence>
<dbReference type="HAMAP" id="MF_01274">
    <property type="entry name" value="Pantothen_kinase_3"/>
    <property type="match status" value="1"/>
</dbReference>
<sequence length="255" mass="27929">VLLAIDVGNSNNVIGLFSRGKLLTHWRIRTEWTRTSDEYWVLIKEFILLNDVEVEIIDEIVIACVVPPLIPILKDMSRKYFSCDPLIIGPGIKTGISILYKNPAEVGADRIVNSVAAYEKYGGPLIIVDFGTATTFDAVSEKGEYLGGAIFPGVQLSLEALFKNAAKLPRVEIAEPEHAIGKSTIESIHSGTVYGFISMIDGMVLKIQEELQEKARVIATGGIVDLIASKAKSIDTIDPFLTLEGLHIIHQRNQG</sequence>
<comment type="subunit">
    <text evidence="3">Homodimer.</text>
</comment>
<dbReference type="InterPro" id="IPR043129">
    <property type="entry name" value="ATPase_NBD"/>
</dbReference>
<evidence type="ECO:0000256" key="3">
    <source>
        <dbReference type="ARBA" id="ARBA00011738"/>
    </source>
</evidence>
<dbReference type="Pfam" id="PF03309">
    <property type="entry name" value="Pan_kinase"/>
    <property type="match status" value="1"/>
</dbReference>
<keyword evidence="4" id="KW-0963">Cytoplasm</keyword>
<evidence type="ECO:0000256" key="4">
    <source>
        <dbReference type="ARBA" id="ARBA00022490"/>
    </source>
</evidence>
<dbReference type="NCBIfam" id="NF009848">
    <property type="entry name" value="PRK13318.1-6"/>
    <property type="match status" value="1"/>
</dbReference>
<evidence type="ECO:0000256" key="6">
    <source>
        <dbReference type="ARBA" id="ARBA00022741"/>
    </source>
</evidence>
<evidence type="ECO:0000256" key="12">
    <source>
        <dbReference type="ARBA" id="ARBA00040883"/>
    </source>
</evidence>
<proteinExistence type="inferred from homology"/>
<dbReference type="PANTHER" id="PTHR34265:SF1">
    <property type="entry name" value="TYPE III PANTOTHENATE KINASE"/>
    <property type="match status" value="1"/>
</dbReference>
<keyword evidence="9" id="KW-0630">Potassium</keyword>
<dbReference type="NCBIfam" id="TIGR00671">
    <property type="entry name" value="baf"/>
    <property type="match status" value="1"/>
</dbReference>
<comment type="similarity">
    <text evidence="11">Belongs to the type III pantothenate kinase family.</text>
</comment>
<reference evidence="13" key="1">
    <citation type="submission" date="2018-05" db="EMBL/GenBank/DDBJ databases">
        <authorList>
            <person name="Lanie J.A."/>
            <person name="Ng W.-L."/>
            <person name="Kazmierczak K.M."/>
            <person name="Andrzejewski T.M."/>
            <person name="Davidsen T.M."/>
            <person name="Wayne K.J."/>
            <person name="Tettelin H."/>
            <person name="Glass J.I."/>
            <person name="Rusch D."/>
            <person name="Podicherti R."/>
            <person name="Tsui H.-C.T."/>
            <person name="Winkler M.E."/>
        </authorList>
    </citation>
    <scope>NUCLEOTIDE SEQUENCE</scope>
</reference>
<dbReference type="EMBL" id="UINC01014118">
    <property type="protein sequence ID" value="SVA60454.1"/>
    <property type="molecule type" value="Genomic_DNA"/>
</dbReference>
<protein>
    <recommendedName>
        <fullName evidence="12">Type III pantothenate kinase</fullName>
    </recommendedName>
</protein>
<dbReference type="CDD" id="cd24015">
    <property type="entry name" value="ASKHA_NBD_PanK-III"/>
    <property type="match status" value="1"/>
</dbReference>
<dbReference type="SUPFAM" id="SSF53067">
    <property type="entry name" value="Actin-like ATPase domain"/>
    <property type="match status" value="2"/>
</dbReference>
<keyword evidence="8" id="KW-0067">ATP-binding</keyword>
<name>A0A381X6V4_9ZZZZ</name>
<evidence type="ECO:0000256" key="5">
    <source>
        <dbReference type="ARBA" id="ARBA00022679"/>
    </source>
</evidence>
<dbReference type="GO" id="GO:0005737">
    <property type="term" value="C:cytoplasm"/>
    <property type="evidence" value="ECO:0007669"/>
    <property type="project" value="UniProtKB-SubCell"/>
</dbReference>
<keyword evidence="5" id="KW-0808">Transferase</keyword>
<feature type="non-terminal residue" evidence="13">
    <location>
        <position position="1"/>
    </location>
</feature>
<evidence type="ECO:0000256" key="10">
    <source>
        <dbReference type="ARBA" id="ARBA00022993"/>
    </source>
</evidence>
<dbReference type="NCBIfam" id="NF009855">
    <property type="entry name" value="PRK13321.1"/>
    <property type="match status" value="1"/>
</dbReference>
<evidence type="ECO:0000313" key="13">
    <source>
        <dbReference type="EMBL" id="SVA60454.1"/>
    </source>
</evidence>
<organism evidence="13">
    <name type="scientific">marine metagenome</name>
    <dbReference type="NCBI Taxonomy" id="408172"/>
    <lineage>
        <taxon>unclassified sequences</taxon>
        <taxon>metagenomes</taxon>
        <taxon>ecological metagenomes</taxon>
    </lineage>
</organism>
<dbReference type="GO" id="GO:0015937">
    <property type="term" value="P:coenzyme A biosynthetic process"/>
    <property type="evidence" value="ECO:0007669"/>
    <property type="project" value="UniProtKB-KW"/>
</dbReference>
<comment type="subcellular location">
    <subcellularLocation>
        <location evidence="2">Cytoplasm</location>
    </subcellularLocation>
</comment>
<evidence type="ECO:0000256" key="9">
    <source>
        <dbReference type="ARBA" id="ARBA00022958"/>
    </source>
</evidence>
<keyword evidence="10" id="KW-0173">Coenzyme A biosynthesis</keyword>
<dbReference type="GO" id="GO:0005524">
    <property type="term" value="F:ATP binding"/>
    <property type="evidence" value="ECO:0007669"/>
    <property type="project" value="UniProtKB-KW"/>
</dbReference>
<evidence type="ECO:0000256" key="8">
    <source>
        <dbReference type="ARBA" id="ARBA00022840"/>
    </source>
</evidence>
<dbReference type="PANTHER" id="PTHR34265">
    <property type="entry name" value="TYPE III PANTOTHENATE KINASE"/>
    <property type="match status" value="1"/>
</dbReference>
<keyword evidence="6" id="KW-0547">Nucleotide-binding</keyword>
<evidence type="ECO:0000256" key="11">
    <source>
        <dbReference type="ARBA" id="ARBA00038036"/>
    </source>
</evidence>
<gene>
    <name evidence="13" type="ORF">METZ01_LOCUS113308</name>
</gene>
<dbReference type="Gene3D" id="3.30.420.40">
    <property type="match status" value="2"/>
</dbReference>
<comment type="cofactor">
    <cofactor evidence="1">
        <name>K(+)</name>
        <dbReference type="ChEBI" id="CHEBI:29103"/>
    </cofactor>
</comment>
<keyword evidence="7" id="KW-0418">Kinase</keyword>
<evidence type="ECO:0000256" key="7">
    <source>
        <dbReference type="ARBA" id="ARBA00022777"/>
    </source>
</evidence>
<dbReference type="InterPro" id="IPR004619">
    <property type="entry name" value="Type_III_PanK"/>
</dbReference>